<sequence length="28" mass="3454">MLNVMQKQVWVCFVTWYPSRWLAKARLV</sequence>
<reference evidence="1" key="2">
    <citation type="journal article" date="2015" name="Fish Shellfish Immunol.">
        <title>Early steps in the European eel (Anguilla anguilla)-Vibrio vulnificus interaction in the gills: Role of the RtxA13 toxin.</title>
        <authorList>
            <person name="Callol A."/>
            <person name="Pajuelo D."/>
            <person name="Ebbesson L."/>
            <person name="Teles M."/>
            <person name="MacKenzie S."/>
            <person name="Amaro C."/>
        </authorList>
    </citation>
    <scope>NUCLEOTIDE SEQUENCE</scope>
</reference>
<dbReference type="EMBL" id="GBXM01052837">
    <property type="protein sequence ID" value="JAH55740.1"/>
    <property type="molecule type" value="Transcribed_RNA"/>
</dbReference>
<accession>A0A0E9TS90</accession>
<protein>
    <submittedName>
        <fullName evidence="1">Uncharacterized protein</fullName>
    </submittedName>
</protein>
<reference evidence="1" key="1">
    <citation type="submission" date="2014-11" db="EMBL/GenBank/DDBJ databases">
        <authorList>
            <person name="Amaro Gonzalez C."/>
        </authorList>
    </citation>
    <scope>NUCLEOTIDE SEQUENCE</scope>
</reference>
<dbReference type="AlphaFoldDB" id="A0A0E9TS90"/>
<organism evidence="1">
    <name type="scientific">Anguilla anguilla</name>
    <name type="common">European freshwater eel</name>
    <name type="synonym">Muraena anguilla</name>
    <dbReference type="NCBI Taxonomy" id="7936"/>
    <lineage>
        <taxon>Eukaryota</taxon>
        <taxon>Metazoa</taxon>
        <taxon>Chordata</taxon>
        <taxon>Craniata</taxon>
        <taxon>Vertebrata</taxon>
        <taxon>Euteleostomi</taxon>
        <taxon>Actinopterygii</taxon>
        <taxon>Neopterygii</taxon>
        <taxon>Teleostei</taxon>
        <taxon>Anguilliformes</taxon>
        <taxon>Anguillidae</taxon>
        <taxon>Anguilla</taxon>
    </lineage>
</organism>
<proteinExistence type="predicted"/>
<name>A0A0E9TS90_ANGAN</name>
<evidence type="ECO:0000313" key="1">
    <source>
        <dbReference type="EMBL" id="JAH55740.1"/>
    </source>
</evidence>